<proteinExistence type="inferred from homology"/>
<organism evidence="8 9">
    <name type="scientific">Pseudoalteromonas porphyrae</name>
    <dbReference type="NCBI Taxonomy" id="187330"/>
    <lineage>
        <taxon>Bacteria</taxon>
        <taxon>Pseudomonadati</taxon>
        <taxon>Pseudomonadota</taxon>
        <taxon>Gammaproteobacteria</taxon>
        <taxon>Alteromonadales</taxon>
        <taxon>Pseudoalteromonadaceae</taxon>
        <taxon>Pseudoalteromonas</taxon>
    </lineage>
</organism>
<dbReference type="InterPro" id="IPR022781">
    <property type="entry name" value="Flagellar_biosynth_FliO"/>
</dbReference>
<keyword evidence="8" id="KW-0282">Flagellum</keyword>
<dbReference type="OrthoDB" id="9342590at2"/>
<sequence length="128" mass="14218">MSSWLLLSTASSSVIPKAAASGDLISMVMSLVMVLVLIVILAFLVKKLNPNIANSDEFKIVRSLPLSTRERLMVVEIDNCQHLLGVTPHSINYLHKLETPLTEKELPALVQRFSKLLNPQSNQNKKNL</sequence>
<protein>
    <recommendedName>
        <fullName evidence="7">Flagellar protein</fullName>
    </recommendedName>
</protein>
<dbReference type="PATRIC" id="fig|187330.3.peg.3734"/>
<keyword evidence="5 7" id="KW-0975">Bacterial flagellum</keyword>
<keyword evidence="4 7" id="KW-0472">Membrane</keyword>
<evidence type="ECO:0000256" key="2">
    <source>
        <dbReference type="ARBA" id="ARBA00022692"/>
    </source>
</evidence>
<evidence type="ECO:0000256" key="3">
    <source>
        <dbReference type="ARBA" id="ARBA00022989"/>
    </source>
</evidence>
<evidence type="ECO:0000256" key="1">
    <source>
        <dbReference type="ARBA" id="ARBA00022475"/>
    </source>
</evidence>
<dbReference type="GO" id="GO:0044781">
    <property type="term" value="P:bacterial-type flagellum organization"/>
    <property type="evidence" value="ECO:0007669"/>
    <property type="project" value="UniProtKB-UniRule"/>
</dbReference>
<evidence type="ECO:0000256" key="6">
    <source>
        <dbReference type="ARBA" id="ARBA00037937"/>
    </source>
</evidence>
<evidence type="ECO:0000313" key="9">
    <source>
        <dbReference type="Proteomes" id="UP000037848"/>
    </source>
</evidence>
<dbReference type="NCBIfam" id="TIGR03500">
    <property type="entry name" value="FliO_TIGR"/>
    <property type="match status" value="1"/>
</dbReference>
<evidence type="ECO:0000256" key="4">
    <source>
        <dbReference type="ARBA" id="ARBA00023136"/>
    </source>
</evidence>
<dbReference type="Pfam" id="PF04347">
    <property type="entry name" value="FliO"/>
    <property type="match status" value="1"/>
</dbReference>
<keyword evidence="3 7" id="KW-1133">Transmembrane helix</keyword>
<dbReference type="InterPro" id="IPR052205">
    <property type="entry name" value="FliO/MopB"/>
</dbReference>
<feature type="transmembrane region" description="Helical" evidence="7">
    <location>
        <begin position="26"/>
        <end position="45"/>
    </location>
</feature>
<dbReference type="Proteomes" id="UP000037848">
    <property type="component" value="Unassembled WGS sequence"/>
</dbReference>
<comment type="similarity">
    <text evidence="6 7">Belongs to the FliO/MopB family.</text>
</comment>
<evidence type="ECO:0000256" key="5">
    <source>
        <dbReference type="ARBA" id="ARBA00023143"/>
    </source>
</evidence>
<accession>A0A0N1ELY7</accession>
<keyword evidence="2 7" id="KW-0812">Transmembrane</keyword>
<dbReference type="EMBL" id="LHPH01000007">
    <property type="protein sequence ID" value="KPH63930.1"/>
    <property type="molecule type" value="Genomic_DNA"/>
</dbReference>
<dbReference type="GO" id="GO:0005886">
    <property type="term" value="C:plasma membrane"/>
    <property type="evidence" value="ECO:0007669"/>
    <property type="project" value="UniProtKB-SubCell"/>
</dbReference>
<gene>
    <name evidence="8" type="ORF">ADS77_08470</name>
</gene>
<dbReference type="PANTHER" id="PTHR38766">
    <property type="entry name" value="FLAGELLAR PROTEIN FLIO"/>
    <property type="match status" value="1"/>
</dbReference>
<name>A0A0N1ELY7_9GAMM</name>
<evidence type="ECO:0000313" key="8">
    <source>
        <dbReference type="EMBL" id="KPH63930.1"/>
    </source>
</evidence>
<keyword evidence="8" id="KW-0966">Cell projection</keyword>
<dbReference type="STRING" id="187330.AMS58_01810"/>
<dbReference type="PANTHER" id="PTHR38766:SF1">
    <property type="entry name" value="FLAGELLAR PROTEIN FLIO"/>
    <property type="match status" value="1"/>
</dbReference>
<reference evidence="8 9" key="1">
    <citation type="submission" date="2015-08" db="EMBL/GenBank/DDBJ databases">
        <title>Draft Genome Sequence of Pseudoalteromonas porphyrae UCD-SED14.</title>
        <authorList>
            <person name="Coil D.A."/>
            <person name="Jospin G."/>
            <person name="Lee R.D."/>
            <person name="Eisen J.A."/>
        </authorList>
    </citation>
    <scope>NUCLEOTIDE SEQUENCE [LARGE SCALE GENOMIC DNA]</scope>
    <source>
        <strain evidence="8 9">UCD-SED14</strain>
    </source>
</reference>
<evidence type="ECO:0000256" key="7">
    <source>
        <dbReference type="RuleBase" id="RU362064"/>
    </source>
</evidence>
<comment type="caution">
    <text evidence="8">The sequence shown here is derived from an EMBL/GenBank/DDBJ whole genome shotgun (WGS) entry which is preliminary data.</text>
</comment>
<dbReference type="RefSeq" id="WP_054203306.1">
    <property type="nucleotide sequence ID" value="NZ_LHPH01000007.1"/>
</dbReference>
<keyword evidence="1 7" id="KW-1003">Cell membrane</keyword>
<keyword evidence="9" id="KW-1185">Reference proteome</keyword>
<comment type="subcellular location">
    <subcellularLocation>
        <location evidence="7">Cell membrane</location>
    </subcellularLocation>
    <subcellularLocation>
        <location evidence="7">Bacterial flagellum basal body</location>
    </subcellularLocation>
</comment>
<keyword evidence="8" id="KW-0969">Cilium</keyword>
<dbReference type="AlphaFoldDB" id="A0A0N1ELY7"/>
<dbReference type="GO" id="GO:0009425">
    <property type="term" value="C:bacterial-type flagellum basal body"/>
    <property type="evidence" value="ECO:0007669"/>
    <property type="project" value="UniProtKB-SubCell"/>
</dbReference>